<dbReference type="GO" id="GO:0009969">
    <property type="term" value="P:xyloglucan biosynthetic process"/>
    <property type="evidence" value="ECO:0007669"/>
    <property type="project" value="TreeGrafter"/>
</dbReference>
<evidence type="ECO:0000256" key="2">
    <source>
        <dbReference type="ARBA" id="ARBA00010481"/>
    </source>
</evidence>
<dbReference type="PANTHER" id="PTHR31889">
    <property type="entry name" value="FUCOSYLTRANSFERASE 2-RELATED"/>
    <property type="match status" value="1"/>
</dbReference>
<comment type="similarity">
    <text evidence="2">Belongs to the glycosyltransferase 37 family.</text>
</comment>
<keyword evidence="3" id="KW-0328">Glycosyltransferase</keyword>
<dbReference type="GO" id="GO:0042546">
    <property type="term" value="P:cell wall biogenesis"/>
    <property type="evidence" value="ECO:0007669"/>
    <property type="project" value="InterPro"/>
</dbReference>
<dbReference type="PANTHER" id="PTHR31889:SF74">
    <property type="entry name" value="GALACTOSIDE 2-ALPHA-L-FUCOSYLTRANSFERASE"/>
    <property type="match status" value="1"/>
</dbReference>
<keyword evidence="4" id="KW-0808">Transferase</keyword>
<feature type="transmembrane region" description="Helical" evidence="8">
    <location>
        <begin position="6"/>
        <end position="24"/>
    </location>
</feature>
<keyword evidence="6" id="KW-0325">Glycoprotein</keyword>
<evidence type="ECO:0000256" key="5">
    <source>
        <dbReference type="ARBA" id="ARBA00023034"/>
    </source>
</evidence>
<dbReference type="GO" id="GO:0071555">
    <property type="term" value="P:cell wall organization"/>
    <property type="evidence" value="ECO:0007669"/>
    <property type="project" value="UniProtKB-KW"/>
</dbReference>
<keyword evidence="8" id="KW-0812">Transmembrane</keyword>
<dbReference type="FunFam" id="3.40.50.11340:FF:000005">
    <property type="entry name" value="Galactoside 2-alpha-L-fucosyltransferase"/>
    <property type="match status" value="2"/>
</dbReference>
<keyword evidence="5" id="KW-0333">Golgi apparatus</keyword>
<dbReference type="STRING" id="55188.A0A2H5PRR6"/>
<dbReference type="InterPro" id="IPR004938">
    <property type="entry name" value="XG_FTase"/>
</dbReference>
<dbReference type="GO" id="GO:0016020">
    <property type="term" value="C:membrane"/>
    <property type="evidence" value="ECO:0007669"/>
    <property type="project" value="InterPro"/>
</dbReference>
<dbReference type="AlphaFoldDB" id="A0A2H5PRR6"/>
<keyword evidence="8" id="KW-0472">Membrane</keyword>
<evidence type="ECO:0000313" key="9">
    <source>
        <dbReference type="EMBL" id="GAY55057.1"/>
    </source>
</evidence>
<protein>
    <recommendedName>
        <fullName evidence="11">Fucosyltransferase</fullName>
    </recommendedName>
</protein>
<keyword evidence="8" id="KW-1133">Transmembrane helix</keyword>
<evidence type="ECO:0000313" key="10">
    <source>
        <dbReference type="Proteomes" id="UP000236630"/>
    </source>
</evidence>
<proteinExistence type="inferred from homology"/>
<name>A0A2H5PRR6_CITUN</name>
<keyword evidence="7" id="KW-0961">Cell wall biogenesis/degradation</keyword>
<keyword evidence="10" id="KW-1185">Reference proteome</keyword>
<evidence type="ECO:0000256" key="4">
    <source>
        <dbReference type="ARBA" id="ARBA00022679"/>
    </source>
</evidence>
<feature type="transmembrane region" description="Helical" evidence="8">
    <location>
        <begin position="538"/>
        <end position="559"/>
    </location>
</feature>
<evidence type="ECO:0008006" key="11">
    <source>
        <dbReference type="Google" id="ProtNLM"/>
    </source>
</evidence>
<comment type="subcellular location">
    <subcellularLocation>
        <location evidence="1">Golgi apparatus</location>
    </subcellularLocation>
</comment>
<dbReference type="Proteomes" id="UP000236630">
    <property type="component" value="Unassembled WGS sequence"/>
</dbReference>
<evidence type="ECO:0000256" key="1">
    <source>
        <dbReference type="ARBA" id="ARBA00004555"/>
    </source>
</evidence>
<organism evidence="9 10">
    <name type="scientific">Citrus unshiu</name>
    <name type="common">Satsuma mandarin</name>
    <name type="synonym">Citrus nobilis var. unshiu</name>
    <dbReference type="NCBI Taxonomy" id="55188"/>
    <lineage>
        <taxon>Eukaryota</taxon>
        <taxon>Viridiplantae</taxon>
        <taxon>Streptophyta</taxon>
        <taxon>Embryophyta</taxon>
        <taxon>Tracheophyta</taxon>
        <taxon>Spermatophyta</taxon>
        <taxon>Magnoliopsida</taxon>
        <taxon>eudicotyledons</taxon>
        <taxon>Gunneridae</taxon>
        <taxon>Pentapetalae</taxon>
        <taxon>rosids</taxon>
        <taxon>malvids</taxon>
        <taxon>Sapindales</taxon>
        <taxon>Rutaceae</taxon>
        <taxon>Aurantioideae</taxon>
        <taxon>Citrus</taxon>
    </lineage>
</organism>
<accession>A0A2H5PRR6</accession>
<sequence length="1056" mass="121733">MPWFPKLALLLIALPVLFIVVLICRDKGFNPMVAAGLMHDSSQPTSDALLGGLLAPDIRRKSCLSRYQSISYRKSSLHKPSPYLVSKLREYEKLHKRCGPYTKSYKKSIKELVSGQIDSSSNCRYVVWLANCGLGNRILSMTSAFLYALLTDRVLLINEESDMSNMFCEPFPDASWILPEDFPFMNQLYSFGRDYAQSFGNMLENRIINTSTELLPSCLYLYLSHDYDHHDKLFFCDQEQAILRNIPWLIMKANIYFLPSLFLMSSFEEELSKLFPDKEMVFHHLGRYLFHPSNQVWKLITSYYKKYLAKAEERIGIQIRIFDNKTSPVEHVMDQILTCTDKEKLLPRVDMGKSIVAPSGKGKSKAVLITSLVPYYYEKMMNMYSKHPTLNGEVVAVYQPSHEEEQQSENNVHNQKAWAEINLLSMMDVLVTSAWSTFGYVAQGLGGKKPWILYKIENKTIPDPVCGRAKSLEPCFHAPPVYDCKAKREVDTATIIPYLRHCEDIYWGIKLFNNGFIQSSIRKQQQIVTKLQRFNMTWFPKLAVLLAASLVLFIVFFIWRDSELDAFTDIGLDDDLSQVAGELTSDKLLGGLLAPNFTRRSCLSRYQSISYRKSSRHEPSSYLVSRLREYERLHKRCGPYAESYKKSIKEMVSGRIESSSVCRYVVWVAKCGLGNRMLSITSAFLYALLTNRVLLIYEEADMANVFCEPFPDTTWLLPKDFPFNYRLSRFKQKYAKSFGNTLKNNNKKISVSTEQLPSHLYLYLSHDYSHHDKLFFCDQDQIILRNIPWLIIKSDVYFLPSLFLMPSFEEELSKLFPDKETVFHHLGRYLFHPSNQVWTLITSYYKKYLVEAEERIGIQIRIFDKKTSPFQQVMDQILTCTFKEKLLPQVDMGKSIVAPSGKGKSKAVLLTSLIPSYYEKLKDMYLKHPTLNGEVINVYQPSHEEKQRSTNNVHNQKALAEINLLSMMDVLVTSARSTFGYVAQGLAGKKPLILYKIEDNKIPNPVCGRAVSLEPCFHSPPIYDCKAKREVDTATIVPYLRHCEDIHWGIKLFNST</sequence>
<comment type="caution">
    <text evidence="9">The sequence shown here is derived from an EMBL/GenBank/DDBJ whole genome shotgun (WGS) entry which is preliminary data.</text>
</comment>
<evidence type="ECO:0000256" key="6">
    <source>
        <dbReference type="ARBA" id="ARBA00023180"/>
    </source>
</evidence>
<evidence type="ECO:0000256" key="3">
    <source>
        <dbReference type="ARBA" id="ARBA00022676"/>
    </source>
</evidence>
<gene>
    <name evidence="9" type="ORF">CUMW_161500</name>
</gene>
<dbReference type="GO" id="GO:0008107">
    <property type="term" value="F:galactoside 2-alpha-L-fucosyltransferase activity"/>
    <property type="evidence" value="ECO:0007669"/>
    <property type="project" value="InterPro"/>
</dbReference>
<evidence type="ECO:0000256" key="7">
    <source>
        <dbReference type="ARBA" id="ARBA00023316"/>
    </source>
</evidence>
<dbReference type="GO" id="GO:0005794">
    <property type="term" value="C:Golgi apparatus"/>
    <property type="evidence" value="ECO:0007669"/>
    <property type="project" value="UniProtKB-SubCell"/>
</dbReference>
<dbReference type="Pfam" id="PF03254">
    <property type="entry name" value="XG_FTase"/>
    <property type="match status" value="2"/>
</dbReference>
<dbReference type="EMBL" id="BDQV01000113">
    <property type="protein sequence ID" value="GAY55057.1"/>
    <property type="molecule type" value="Genomic_DNA"/>
</dbReference>
<evidence type="ECO:0000256" key="8">
    <source>
        <dbReference type="SAM" id="Phobius"/>
    </source>
</evidence>
<reference evidence="9 10" key="1">
    <citation type="journal article" date="2017" name="Front. Genet.">
        <title>Draft sequencing of the heterozygous diploid genome of Satsuma (Citrus unshiu Marc.) using a hybrid assembly approach.</title>
        <authorList>
            <person name="Shimizu T."/>
            <person name="Tanizawa Y."/>
            <person name="Mochizuki T."/>
            <person name="Nagasaki H."/>
            <person name="Yoshioka T."/>
            <person name="Toyoda A."/>
            <person name="Fujiyama A."/>
            <person name="Kaminuma E."/>
            <person name="Nakamura Y."/>
        </authorList>
    </citation>
    <scope>NUCLEOTIDE SEQUENCE [LARGE SCALE GENOMIC DNA]</scope>
    <source>
        <strain evidence="10">cv. Miyagawa wase</strain>
    </source>
</reference>
<dbReference type="Gene3D" id="3.40.50.11340">
    <property type="match status" value="2"/>
</dbReference>